<dbReference type="PANTHER" id="PTHR30588">
    <property type="entry name" value="BRANCHED-CHAIN AMINO ACID TRANSPORT SYSTEM 2 CARRIER PROTEIN"/>
    <property type="match status" value="1"/>
</dbReference>
<feature type="transmembrane region" description="Helical" evidence="9">
    <location>
        <begin position="361"/>
        <end position="379"/>
    </location>
</feature>
<name>A0AAW9MWU2_9FIRM</name>
<evidence type="ECO:0000256" key="4">
    <source>
        <dbReference type="ARBA" id="ARBA00022475"/>
    </source>
</evidence>
<evidence type="ECO:0000313" key="11">
    <source>
        <dbReference type="Proteomes" id="UP001357733"/>
    </source>
</evidence>
<feature type="transmembrane region" description="Helical" evidence="9">
    <location>
        <begin position="418"/>
        <end position="436"/>
    </location>
</feature>
<dbReference type="GO" id="GO:0015188">
    <property type="term" value="F:L-isoleucine transmembrane transporter activity"/>
    <property type="evidence" value="ECO:0007669"/>
    <property type="project" value="TreeGrafter"/>
</dbReference>
<keyword evidence="7 9" id="KW-1133">Transmembrane helix</keyword>
<dbReference type="NCBIfam" id="TIGR00796">
    <property type="entry name" value="livcs"/>
    <property type="match status" value="1"/>
</dbReference>
<dbReference type="GO" id="GO:0015190">
    <property type="term" value="F:L-leucine transmembrane transporter activity"/>
    <property type="evidence" value="ECO:0007669"/>
    <property type="project" value="TreeGrafter"/>
</dbReference>
<feature type="transmembrane region" description="Helical" evidence="9">
    <location>
        <begin position="306"/>
        <end position="327"/>
    </location>
</feature>
<evidence type="ECO:0000256" key="2">
    <source>
        <dbReference type="ARBA" id="ARBA00008540"/>
    </source>
</evidence>
<comment type="similarity">
    <text evidence="2 9">Belongs to the branched chain amino acid transporter family.</text>
</comment>
<feature type="transmembrane region" description="Helical" evidence="9">
    <location>
        <begin position="270"/>
        <end position="294"/>
    </location>
</feature>
<evidence type="ECO:0000256" key="1">
    <source>
        <dbReference type="ARBA" id="ARBA00004651"/>
    </source>
</evidence>
<evidence type="ECO:0000256" key="5">
    <source>
        <dbReference type="ARBA" id="ARBA00022692"/>
    </source>
</evidence>
<feature type="transmembrane region" description="Helical" evidence="9">
    <location>
        <begin position="111"/>
        <end position="133"/>
    </location>
</feature>
<keyword evidence="11" id="KW-1185">Reference proteome</keyword>
<feature type="transmembrane region" description="Helical" evidence="9">
    <location>
        <begin position="7"/>
        <end position="26"/>
    </location>
</feature>
<dbReference type="InterPro" id="IPR004685">
    <property type="entry name" value="Brnchd-chn_aa_trnsp_Livcs"/>
</dbReference>
<keyword evidence="6 9" id="KW-0029">Amino-acid transport</keyword>
<keyword evidence="3 9" id="KW-0813">Transport</keyword>
<dbReference type="AlphaFoldDB" id="A0AAW9MWU2"/>
<feature type="transmembrane region" description="Helical" evidence="9">
    <location>
        <begin position="186"/>
        <end position="205"/>
    </location>
</feature>
<protein>
    <recommendedName>
        <fullName evidence="9">Branched-chain amino acid transport system carrier protein</fullName>
    </recommendedName>
</protein>
<dbReference type="EMBL" id="JAYKOT010000003">
    <property type="protein sequence ID" value="MEB3429167.1"/>
    <property type="molecule type" value="Genomic_DNA"/>
</dbReference>
<evidence type="ECO:0000256" key="3">
    <source>
        <dbReference type="ARBA" id="ARBA00022448"/>
    </source>
</evidence>
<comment type="caution">
    <text evidence="10">The sequence shown here is derived from an EMBL/GenBank/DDBJ whole genome shotgun (WGS) entry which is preliminary data.</text>
</comment>
<proteinExistence type="inferred from homology"/>
<dbReference type="Pfam" id="PF05525">
    <property type="entry name" value="Branch_AA_trans"/>
    <property type="match status" value="1"/>
</dbReference>
<feature type="transmembrane region" description="Helical" evidence="9">
    <location>
        <begin position="225"/>
        <end position="250"/>
    </location>
</feature>
<dbReference type="RefSeq" id="WP_324619359.1">
    <property type="nucleotide sequence ID" value="NZ_JAYKOT010000003.1"/>
</dbReference>
<comment type="function">
    <text evidence="9">Component of the transport system for branched-chain amino acids.</text>
</comment>
<accession>A0AAW9MWU2</accession>
<dbReference type="GO" id="GO:0005886">
    <property type="term" value="C:plasma membrane"/>
    <property type="evidence" value="ECO:0007669"/>
    <property type="project" value="UniProtKB-SubCell"/>
</dbReference>
<sequence>MKNKKLIFTAGFALFAMFFGAGNLIFPPTIGFQNGDKWFYAMLGFMVTGVCFPILGTLASAKAGGTIQNLCKPLGKHFPNIYGALITLSIGPLLAIPRTAATTHEMSVVPIFGNINPFITSIIFFSITLYFVLSPSGVIDKIGNILTPLLLVILLTMLVKSIVSPIGPAINTGLTENIKNGFVGGYQTMDALGSVVMAVVVVNGLKSHGITDKKELYKTCKGVGLVALVGLAIVYGGFVYIGSTAGTIASPDVSRVELLNLIAKNLLGNLGSIVLGLAVMLACLTTSIGLTATFGEFFSETFEGKVSYKTLVIICVAFSCIMSVLGVETIVAIAVPLLTIFYPMTLNLIIISFFDKYLNKGFYVGSLSFTLLWGIIEALETIKKPVTKILGERLGAMFVEISAVSNEFLKKFPLASTGFGWLIPAILLGIIGLFIYKSKKTESFETV</sequence>
<dbReference type="Proteomes" id="UP001357733">
    <property type="component" value="Unassembled WGS sequence"/>
</dbReference>
<feature type="transmembrane region" description="Helical" evidence="9">
    <location>
        <begin position="145"/>
        <end position="166"/>
    </location>
</feature>
<keyword evidence="5 9" id="KW-0812">Transmembrane</keyword>
<dbReference type="GO" id="GO:0015820">
    <property type="term" value="P:L-leucine transport"/>
    <property type="evidence" value="ECO:0007669"/>
    <property type="project" value="TreeGrafter"/>
</dbReference>
<gene>
    <name evidence="10" type="primary">brnQ</name>
    <name evidence="10" type="ORF">VLK81_03870</name>
</gene>
<organism evidence="10 11">
    <name type="scientific">Citroniella saccharovorans</name>
    <dbReference type="NCBI Taxonomy" id="2053367"/>
    <lineage>
        <taxon>Bacteria</taxon>
        <taxon>Bacillati</taxon>
        <taxon>Bacillota</taxon>
        <taxon>Tissierellia</taxon>
        <taxon>Tissierellales</taxon>
        <taxon>Peptoniphilaceae</taxon>
        <taxon>Citroniella</taxon>
    </lineage>
</organism>
<evidence type="ECO:0000256" key="6">
    <source>
        <dbReference type="ARBA" id="ARBA00022970"/>
    </source>
</evidence>
<dbReference type="PANTHER" id="PTHR30588:SF0">
    <property type="entry name" value="BRANCHED-CHAIN AMINO ACID PERMEASE BRNQ"/>
    <property type="match status" value="1"/>
</dbReference>
<dbReference type="GO" id="GO:0005304">
    <property type="term" value="F:L-valine transmembrane transporter activity"/>
    <property type="evidence" value="ECO:0007669"/>
    <property type="project" value="TreeGrafter"/>
</dbReference>
<comment type="subcellular location">
    <subcellularLocation>
        <location evidence="1 9">Cell membrane</location>
        <topology evidence="1 9">Multi-pass membrane protein</topology>
    </subcellularLocation>
</comment>
<feature type="transmembrane region" description="Helical" evidence="9">
    <location>
        <begin position="38"/>
        <end position="59"/>
    </location>
</feature>
<feature type="transmembrane region" description="Helical" evidence="9">
    <location>
        <begin position="333"/>
        <end position="354"/>
    </location>
</feature>
<feature type="transmembrane region" description="Helical" evidence="9">
    <location>
        <begin position="80"/>
        <end position="99"/>
    </location>
</feature>
<keyword evidence="8 9" id="KW-0472">Membrane</keyword>
<evidence type="ECO:0000313" key="10">
    <source>
        <dbReference type="EMBL" id="MEB3429167.1"/>
    </source>
</evidence>
<reference evidence="10 11" key="1">
    <citation type="submission" date="2024-01" db="EMBL/GenBank/DDBJ databases">
        <title>Complete genome sequence of Citroniella saccharovorans strain M6.X9, isolated from human fecal sample.</title>
        <authorList>
            <person name="Cheng G."/>
            <person name="Westerholm M."/>
            <person name="Schnurer A."/>
        </authorList>
    </citation>
    <scope>NUCLEOTIDE SEQUENCE [LARGE SCALE GENOMIC DNA]</scope>
    <source>
        <strain evidence="10 11">DSM 29873</strain>
    </source>
</reference>
<evidence type="ECO:0000256" key="9">
    <source>
        <dbReference type="RuleBase" id="RU362122"/>
    </source>
</evidence>
<keyword evidence="4" id="KW-1003">Cell membrane</keyword>
<evidence type="ECO:0000256" key="7">
    <source>
        <dbReference type="ARBA" id="ARBA00022989"/>
    </source>
</evidence>
<dbReference type="GO" id="GO:0015818">
    <property type="term" value="P:isoleucine transport"/>
    <property type="evidence" value="ECO:0007669"/>
    <property type="project" value="TreeGrafter"/>
</dbReference>
<evidence type="ECO:0000256" key="8">
    <source>
        <dbReference type="ARBA" id="ARBA00023136"/>
    </source>
</evidence>